<evidence type="ECO:0000256" key="1">
    <source>
        <dbReference type="ARBA" id="ARBA00004123"/>
    </source>
</evidence>
<organism evidence="9 10">
    <name type="scientific">Catenaria anguillulae PL171</name>
    <dbReference type="NCBI Taxonomy" id="765915"/>
    <lineage>
        <taxon>Eukaryota</taxon>
        <taxon>Fungi</taxon>
        <taxon>Fungi incertae sedis</taxon>
        <taxon>Blastocladiomycota</taxon>
        <taxon>Blastocladiomycetes</taxon>
        <taxon>Blastocladiales</taxon>
        <taxon>Catenariaceae</taxon>
        <taxon>Catenaria</taxon>
    </lineage>
</organism>
<feature type="domain" description="ERCC4" evidence="8">
    <location>
        <begin position="604"/>
        <end position="753"/>
    </location>
</feature>
<evidence type="ECO:0000256" key="7">
    <source>
        <dbReference type="SAM" id="MobiDB-lite"/>
    </source>
</evidence>
<gene>
    <name evidence="9" type="ORF">BCR44DRAFT_1498678</name>
</gene>
<dbReference type="InterPro" id="IPR047520">
    <property type="entry name" value="XPF_nuclease"/>
</dbReference>
<dbReference type="GO" id="GO:0000014">
    <property type="term" value="F:single-stranded DNA endodeoxyribonuclease activity"/>
    <property type="evidence" value="ECO:0007669"/>
    <property type="project" value="TreeGrafter"/>
</dbReference>
<accession>A0A1Y2HS09</accession>
<reference evidence="9 10" key="1">
    <citation type="submission" date="2016-07" db="EMBL/GenBank/DDBJ databases">
        <title>Pervasive Adenine N6-methylation of Active Genes in Fungi.</title>
        <authorList>
            <consortium name="DOE Joint Genome Institute"/>
            <person name="Mondo S.J."/>
            <person name="Dannebaum R.O."/>
            <person name="Kuo R.C."/>
            <person name="Labutti K."/>
            <person name="Haridas S."/>
            <person name="Kuo A."/>
            <person name="Salamov A."/>
            <person name="Ahrendt S.R."/>
            <person name="Lipzen A."/>
            <person name="Sullivan W."/>
            <person name="Andreopoulos W.B."/>
            <person name="Clum A."/>
            <person name="Lindquist E."/>
            <person name="Daum C."/>
            <person name="Ramamoorthy G.K."/>
            <person name="Gryganskyi A."/>
            <person name="Culley D."/>
            <person name="Magnuson J.K."/>
            <person name="James T.Y."/>
            <person name="O'Malley M.A."/>
            <person name="Stajich J.E."/>
            <person name="Spatafora J.W."/>
            <person name="Visel A."/>
            <person name="Grigoriev I.V."/>
        </authorList>
    </citation>
    <scope>NUCLEOTIDE SEQUENCE [LARGE SCALE GENOMIC DNA]</scope>
    <source>
        <strain evidence="9 10">PL171</strain>
    </source>
</reference>
<protein>
    <recommendedName>
        <fullName evidence="8">ERCC4 domain-containing protein</fullName>
    </recommendedName>
</protein>
<dbReference type="EMBL" id="MCFL01000016">
    <property type="protein sequence ID" value="ORZ36503.1"/>
    <property type="molecule type" value="Genomic_DNA"/>
</dbReference>
<keyword evidence="5" id="KW-0234">DNA repair</keyword>
<name>A0A1Y2HS09_9FUNG</name>
<evidence type="ECO:0000256" key="3">
    <source>
        <dbReference type="ARBA" id="ARBA00022801"/>
    </source>
</evidence>
<dbReference type="GO" id="GO:0000712">
    <property type="term" value="P:resolution of meiotic recombination intermediates"/>
    <property type="evidence" value="ECO:0007669"/>
    <property type="project" value="TreeGrafter"/>
</dbReference>
<sequence length="873" mass="95565">MSAASSSSSSVAAAASGTTIPDTSSQQLLPLAFHRAIVTELLADDSALVVLARGLGCSSLIRFFAHSFATKSTLVFVLDAGRTASPDHTLFGSLPPDTDLNHVHIFTAETGSTQRFVATSVLARRSIPCHGPHSHCRLAAKEDSIHLITGFLVRNAEKVTEASTEAFILRLFRAENQVGFIRAFTESPESLVGGFSKLEKLMASLQLRKLFAWPRFHVAVAESLNAHPVDTIEIHLQATPNMHLSQLAILELVTACLAEMRPHFSTLSYESLDGGLGDSPFDEPAGIDLDERAKRRRKRRTIEHASKTLAEAFINHGSHAIGIGARPPPGTKARHLWHDLHLLRSLLDALAEMDAISFLSFLETIYASCAPGSGSVFAQRESSWILTEPAGRLLKLSRERVYTNDLTQGEPSDDPVLKQIEVEAGIRAKLEVPPKWAVLKEVLDEIARDPLYRIRNDSDQDDDEASETPPSLGRRPRVLILCNERKTSRQLATYLLEGDNDCWRGTGSSTNFTSDSTKCPSFSGLGRSKAPPIGRNGSCNCPRRHPNCPPLGDDDEPTAPLSADVDFSPTEPLSTAQFHDLDVFIRVPSHTADDETLLSSMSPDIIIMYDAIATMVRRIEVYQAIERRDIHLRTYLLAYKDSTEEQRYLAAIRREREAFERVIKTAASMVVPLTGAAGAVSSVRDATQTSATEPKVRQVIVDVGDYVLAPDVVVERKSYSDLVQSLAGGRLYTQVSAMARHYALVGIIIEMFDRDTLSLFQSSGSTFDNPPAFNPANAMQSAQDQVAAKLVLLTIHFPKLRVLWSSSPAMSAELLDGVERDAERQVMVKYASVARLVNVASAAQGKEELRTVLGGEERAKKLVKFVSTRAGDT</sequence>
<dbReference type="PANTHER" id="PTHR10150:SF0">
    <property type="entry name" value="DNA REPAIR ENDONUCLEASE XPF"/>
    <property type="match status" value="1"/>
</dbReference>
<dbReference type="GO" id="GO:0003697">
    <property type="term" value="F:single-stranded DNA binding"/>
    <property type="evidence" value="ECO:0007669"/>
    <property type="project" value="TreeGrafter"/>
</dbReference>
<dbReference type="SMART" id="SM00891">
    <property type="entry name" value="ERCC4"/>
    <property type="match status" value="1"/>
</dbReference>
<keyword evidence="10" id="KW-1185">Reference proteome</keyword>
<proteinExistence type="predicted"/>
<feature type="region of interest" description="Disordered" evidence="7">
    <location>
        <begin position="454"/>
        <end position="476"/>
    </location>
</feature>
<dbReference type="Gene3D" id="3.40.50.10130">
    <property type="match status" value="1"/>
</dbReference>
<evidence type="ECO:0000259" key="8">
    <source>
        <dbReference type="SMART" id="SM00891"/>
    </source>
</evidence>
<dbReference type="GO" id="GO:0000110">
    <property type="term" value="C:nucleotide-excision repair factor 1 complex"/>
    <property type="evidence" value="ECO:0007669"/>
    <property type="project" value="TreeGrafter"/>
</dbReference>
<dbReference type="SUPFAM" id="SSF52980">
    <property type="entry name" value="Restriction endonuclease-like"/>
    <property type="match status" value="1"/>
</dbReference>
<evidence type="ECO:0000256" key="4">
    <source>
        <dbReference type="ARBA" id="ARBA00023125"/>
    </source>
</evidence>
<keyword evidence="3" id="KW-0378">Hydrolase</keyword>
<keyword evidence="6" id="KW-0539">Nucleus</keyword>
<dbReference type="InterPro" id="IPR006166">
    <property type="entry name" value="ERCC4_domain"/>
</dbReference>
<dbReference type="GO" id="GO:0003684">
    <property type="term" value="F:damaged DNA binding"/>
    <property type="evidence" value="ECO:0007669"/>
    <property type="project" value="TreeGrafter"/>
</dbReference>
<dbReference type="STRING" id="765915.A0A1Y2HS09"/>
<dbReference type="AlphaFoldDB" id="A0A1Y2HS09"/>
<comment type="subcellular location">
    <subcellularLocation>
        <location evidence="1">Nucleus</location>
    </subcellularLocation>
</comment>
<dbReference type="PANTHER" id="PTHR10150">
    <property type="entry name" value="DNA REPAIR ENDONUCLEASE XPF"/>
    <property type="match status" value="1"/>
</dbReference>
<dbReference type="Pfam" id="PF02732">
    <property type="entry name" value="ERCC4"/>
    <property type="match status" value="1"/>
</dbReference>
<evidence type="ECO:0000256" key="2">
    <source>
        <dbReference type="ARBA" id="ARBA00022763"/>
    </source>
</evidence>
<dbReference type="InterPro" id="IPR011335">
    <property type="entry name" value="Restrct_endonuc-II-like"/>
</dbReference>
<dbReference type="Proteomes" id="UP000193411">
    <property type="component" value="Unassembled WGS sequence"/>
</dbReference>
<dbReference type="GO" id="GO:0000724">
    <property type="term" value="P:double-strand break repair via homologous recombination"/>
    <property type="evidence" value="ECO:0007669"/>
    <property type="project" value="TreeGrafter"/>
</dbReference>
<evidence type="ECO:0000256" key="5">
    <source>
        <dbReference type="ARBA" id="ARBA00023204"/>
    </source>
</evidence>
<keyword evidence="4" id="KW-0238">DNA-binding</keyword>
<evidence type="ECO:0000256" key="6">
    <source>
        <dbReference type="ARBA" id="ARBA00023242"/>
    </source>
</evidence>
<evidence type="ECO:0000313" key="9">
    <source>
        <dbReference type="EMBL" id="ORZ36503.1"/>
    </source>
</evidence>
<keyword evidence="2" id="KW-0227">DNA damage</keyword>
<comment type="caution">
    <text evidence="9">The sequence shown here is derived from an EMBL/GenBank/DDBJ whole genome shotgun (WGS) entry which is preliminary data.</text>
</comment>
<dbReference type="OrthoDB" id="361020at2759"/>
<evidence type="ECO:0000313" key="10">
    <source>
        <dbReference type="Proteomes" id="UP000193411"/>
    </source>
</evidence>
<dbReference type="GO" id="GO:1901255">
    <property type="term" value="P:nucleotide-excision repair involved in interstrand cross-link repair"/>
    <property type="evidence" value="ECO:0007669"/>
    <property type="project" value="TreeGrafter"/>
</dbReference>
<dbReference type="CDD" id="cd20078">
    <property type="entry name" value="XPF_nuclease_XPF_euk"/>
    <property type="match status" value="1"/>
</dbReference>